<dbReference type="InterPro" id="IPR007355">
    <property type="entry name" value="DUF424"/>
</dbReference>
<protein>
    <submittedName>
        <fullName evidence="1">DUF424 family protein</fullName>
    </submittedName>
</protein>
<reference evidence="1 2" key="1">
    <citation type="journal article" name="Nat. Commun.">
        <title>Undinarchaeota illuminate DPANN phylogeny and the impact of gene transfer on archaeal evolution.</title>
        <authorList>
            <person name="Dombrowski N."/>
            <person name="Williams T.A."/>
            <person name="Sun J."/>
            <person name="Woodcroft B.J."/>
            <person name="Lee J.H."/>
            <person name="Minh B.Q."/>
            <person name="Rinke C."/>
            <person name="Spang A."/>
        </authorList>
    </citation>
    <scope>NUCLEOTIDE SEQUENCE [LARGE SCALE GENOMIC DNA]</scope>
    <source>
        <strain evidence="1">MAG_bin1129</strain>
    </source>
</reference>
<accession>A0A832V2R1</accession>
<evidence type="ECO:0000313" key="1">
    <source>
        <dbReference type="EMBL" id="HIK00928.1"/>
    </source>
</evidence>
<dbReference type="Gene3D" id="3.30.1860.10">
    <property type="entry name" value="uncharacterized conserved protein from methanopyrus kandleri domain like"/>
    <property type="match status" value="1"/>
</dbReference>
<dbReference type="AlphaFoldDB" id="A0A832V2R1"/>
<proteinExistence type="predicted"/>
<dbReference type="EMBL" id="DVAB01000048">
    <property type="protein sequence ID" value="HIK00928.1"/>
    <property type="molecule type" value="Genomic_DNA"/>
</dbReference>
<comment type="caution">
    <text evidence="1">The sequence shown here is derived from an EMBL/GenBank/DDBJ whole genome shotgun (WGS) entry which is preliminary data.</text>
</comment>
<sequence length="87" mass="9502">MVAVADKELIGKKFKFRNTDFFVNPRFYKGRSASEKEIIVLLKSAVSMNLVGAKSVACGKSSGAISDENILMISKKVPHAQAIVMQI</sequence>
<organism evidence="1 2">
    <name type="scientific">Candidatus Naiadarchaeum limnaeum</name>
    <dbReference type="NCBI Taxonomy" id="2756139"/>
    <lineage>
        <taxon>Archaea</taxon>
        <taxon>Candidatus Undinarchaeota</taxon>
        <taxon>Candidatus Undinarchaeia</taxon>
        <taxon>Candidatus Naiadarchaeales</taxon>
        <taxon>Candidatus Naiadarchaeaceae</taxon>
        <taxon>Candidatus Naiadarchaeum</taxon>
    </lineage>
</organism>
<evidence type="ECO:0000313" key="2">
    <source>
        <dbReference type="Proteomes" id="UP000646946"/>
    </source>
</evidence>
<dbReference type="Proteomes" id="UP000646946">
    <property type="component" value="Unassembled WGS sequence"/>
</dbReference>
<keyword evidence="2" id="KW-1185">Reference proteome</keyword>
<gene>
    <name evidence="1" type="ORF">H1016_05335</name>
</gene>
<name>A0A832V2R1_9ARCH</name>
<dbReference type="Pfam" id="PF04242">
    <property type="entry name" value="DUF424"/>
    <property type="match status" value="1"/>
</dbReference>